<reference evidence="2" key="1">
    <citation type="submission" date="2020-11" db="EMBL/GenBank/DDBJ databases">
        <title>Isolation and identification of active actinomycetes.</title>
        <authorList>
            <person name="Yu B."/>
        </authorList>
    </citation>
    <scope>NUCLEOTIDE SEQUENCE</scope>
    <source>
        <strain evidence="2">NEAU-YB345</strain>
    </source>
</reference>
<accession>A0A931FEE0</accession>
<dbReference type="EMBL" id="JADPRT010000004">
    <property type="protein sequence ID" value="MBF9068556.1"/>
    <property type="molecule type" value="Genomic_DNA"/>
</dbReference>
<comment type="caution">
    <text evidence="2">The sequence shown here is derived from an EMBL/GenBank/DDBJ whole genome shotgun (WGS) entry which is preliminary data.</text>
</comment>
<feature type="transmembrane region" description="Helical" evidence="1">
    <location>
        <begin position="118"/>
        <end position="139"/>
    </location>
</feature>
<protein>
    <recommendedName>
        <fullName evidence="4">Integral membrane protein</fullName>
    </recommendedName>
</protein>
<keyword evidence="1" id="KW-0812">Transmembrane</keyword>
<keyword evidence="1" id="KW-0472">Membrane</keyword>
<dbReference type="AlphaFoldDB" id="A0A931FEE0"/>
<feature type="transmembrane region" description="Helical" evidence="1">
    <location>
        <begin position="20"/>
        <end position="43"/>
    </location>
</feature>
<evidence type="ECO:0000313" key="3">
    <source>
        <dbReference type="Proteomes" id="UP000657385"/>
    </source>
</evidence>
<keyword evidence="3" id="KW-1185">Reference proteome</keyword>
<evidence type="ECO:0008006" key="4">
    <source>
        <dbReference type="Google" id="ProtNLM"/>
    </source>
</evidence>
<gene>
    <name evidence="2" type="ORF">I2501_10990</name>
</gene>
<keyword evidence="1" id="KW-1133">Transmembrane helix</keyword>
<evidence type="ECO:0000256" key="1">
    <source>
        <dbReference type="SAM" id="Phobius"/>
    </source>
</evidence>
<evidence type="ECO:0000313" key="2">
    <source>
        <dbReference type="EMBL" id="MBF9068556.1"/>
    </source>
</evidence>
<organism evidence="2 3">
    <name type="scientific">Streptacidiphilus fuscans</name>
    <dbReference type="NCBI Taxonomy" id="2789292"/>
    <lineage>
        <taxon>Bacteria</taxon>
        <taxon>Bacillati</taxon>
        <taxon>Actinomycetota</taxon>
        <taxon>Actinomycetes</taxon>
        <taxon>Kitasatosporales</taxon>
        <taxon>Streptomycetaceae</taxon>
        <taxon>Streptacidiphilus</taxon>
    </lineage>
</organism>
<proteinExistence type="predicted"/>
<sequence length="141" mass="14768">MLAASVIAAFDPHGAHPKFSLIVLLVVTGVVFWIAHAYAHLAGEREAGKTVTWQETRRVGRHEWPIVEAAMIPALAVVISPLPEAGENAWLAIGVAVGQQVFWTALGAVRSGASRKQAALEAAVSLALGLIIVAAKVVVGH</sequence>
<dbReference type="Proteomes" id="UP000657385">
    <property type="component" value="Unassembled WGS sequence"/>
</dbReference>
<name>A0A931FEE0_9ACTN</name>